<dbReference type="Pfam" id="PF19054">
    <property type="entry name" value="DUF5753"/>
    <property type="match status" value="1"/>
</dbReference>
<dbReference type="Proteomes" id="UP001551482">
    <property type="component" value="Unassembled WGS sequence"/>
</dbReference>
<dbReference type="InterPro" id="IPR001387">
    <property type="entry name" value="Cro/C1-type_HTH"/>
</dbReference>
<dbReference type="EMBL" id="JBEZFP010000110">
    <property type="protein sequence ID" value="MEU8138087.1"/>
    <property type="molecule type" value="Genomic_DNA"/>
</dbReference>
<feature type="compositionally biased region" description="Low complexity" evidence="1">
    <location>
        <begin position="292"/>
        <end position="303"/>
    </location>
</feature>
<dbReference type="PROSITE" id="PS50943">
    <property type="entry name" value="HTH_CROC1"/>
    <property type="match status" value="1"/>
</dbReference>
<feature type="region of interest" description="Disordered" evidence="1">
    <location>
        <begin position="271"/>
        <end position="314"/>
    </location>
</feature>
<dbReference type="InterPro" id="IPR010982">
    <property type="entry name" value="Lambda_DNA-bd_dom_sf"/>
</dbReference>
<reference evidence="3 4" key="1">
    <citation type="submission" date="2024-06" db="EMBL/GenBank/DDBJ databases">
        <title>The Natural Products Discovery Center: Release of the First 8490 Sequenced Strains for Exploring Actinobacteria Biosynthetic Diversity.</title>
        <authorList>
            <person name="Kalkreuter E."/>
            <person name="Kautsar S.A."/>
            <person name="Yang D."/>
            <person name="Bader C.D."/>
            <person name="Teijaro C.N."/>
            <person name="Fluegel L."/>
            <person name="Davis C.M."/>
            <person name="Simpson J.R."/>
            <person name="Lauterbach L."/>
            <person name="Steele A.D."/>
            <person name="Gui C."/>
            <person name="Meng S."/>
            <person name="Li G."/>
            <person name="Viehrig K."/>
            <person name="Ye F."/>
            <person name="Su P."/>
            <person name="Kiefer A.F."/>
            <person name="Nichols A."/>
            <person name="Cepeda A.J."/>
            <person name="Yan W."/>
            <person name="Fan B."/>
            <person name="Jiang Y."/>
            <person name="Adhikari A."/>
            <person name="Zheng C.-J."/>
            <person name="Schuster L."/>
            <person name="Cowan T.M."/>
            <person name="Smanski M.J."/>
            <person name="Chevrette M.G."/>
            <person name="De Carvalho L.P.S."/>
            <person name="Shen B."/>
        </authorList>
    </citation>
    <scope>NUCLEOTIDE SEQUENCE [LARGE SCALE GENOMIC DNA]</scope>
    <source>
        <strain evidence="3 4">NPDC048946</strain>
    </source>
</reference>
<comment type="caution">
    <text evidence="3">The sequence shown here is derived from an EMBL/GenBank/DDBJ whole genome shotgun (WGS) entry which is preliminary data.</text>
</comment>
<keyword evidence="4" id="KW-1185">Reference proteome</keyword>
<evidence type="ECO:0000313" key="3">
    <source>
        <dbReference type="EMBL" id="MEU8138087.1"/>
    </source>
</evidence>
<evidence type="ECO:0000313" key="4">
    <source>
        <dbReference type="Proteomes" id="UP001551482"/>
    </source>
</evidence>
<feature type="domain" description="HTH cro/C1-type" evidence="2">
    <location>
        <begin position="19"/>
        <end position="72"/>
    </location>
</feature>
<dbReference type="Pfam" id="PF13560">
    <property type="entry name" value="HTH_31"/>
    <property type="match status" value="1"/>
</dbReference>
<dbReference type="SMART" id="SM00530">
    <property type="entry name" value="HTH_XRE"/>
    <property type="match status" value="1"/>
</dbReference>
<organism evidence="3 4">
    <name type="scientific">Streptodolium elevatio</name>
    <dbReference type="NCBI Taxonomy" id="3157996"/>
    <lineage>
        <taxon>Bacteria</taxon>
        <taxon>Bacillati</taxon>
        <taxon>Actinomycetota</taxon>
        <taxon>Actinomycetes</taxon>
        <taxon>Kitasatosporales</taxon>
        <taxon>Streptomycetaceae</taxon>
        <taxon>Streptodolium</taxon>
    </lineage>
</organism>
<proteinExistence type="predicted"/>
<protein>
    <submittedName>
        <fullName evidence="3">Helix-turn-helix transcriptional regulator</fullName>
    </submittedName>
</protein>
<accession>A0ABV3DRK3</accession>
<dbReference type="SUPFAM" id="SSF47413">
    <property type="entry name" value="lambda repressor-like DNA-binding domains"/>
    <property type="match status" value="1"/>
</dbReference>
<evidence type="ECO:0000256" key="1">
    <source>
        <dbReference type="SAM" id="MobiDB-lite"/>
    </source>
</evidence>
<dbReference type="InterPro" id="IPR043917">
    <property type="entry name" value="DUF5753"/>
</dbReference>
<dbReference type="RefSeq" id="WP_358360920.1">
    <property type="nucleotide sequence ID" value="NZ_JBEZFP010000110.1"/>
</dbReference>
<name>A0ABV3DRK3_9ACTN</name>
<gene>
    <name evidence="3" type="ORF">AB0C36_31835</name>
</gene>
<dbReference type="Gene3D" id="1.10.260.40">
    <property type="entry name" value="lambda repressor-like DNA-binding domains"/>
    <property type="match status" value="1"/>
</dbReference>
<sequence>MPRVLDPADSIAALFGARVKRLREAQGWTQEELGEQVRTHSTRVNQIERATGHRPTLDLARRLDDVLGADNLLVELWTHLYKQSFPDWSQEFMSFAAQATMIREYAAHAVPGLLQTESYARALLRAGRSWTSERQLAERLAARMDRQLRLQAADRPGMWVVLDEAVLRRPVGGPVVMREQLARLLATEHDPDITVQLLLFEQGEHPAMGGSLTLLTLPEGPSVAYTEGADYGRLVEDKAAVEGYAMTYDHVRALALPPSMSLRMIETAIEETTRAERRSPRTARSRMAQVELQQSGRRQLPGGRRPRFRHRPRP</sequence>
<dbReference type="CDD" id="cd00093">
    <property type="entry name" value="HTH_XRE"/>
    <property type="match status" value="1"/>
</dbReference>
<feature type="compositionally biased region" description="Basic residues" evidence="1">
    <location>
        <begin position="304"/>
        <end position="314"/>
    </location>
</feature>
<evidence type="ECO:0000259" key="2">
    <source>
        <dbReference type="PROSITE" id="PS50943"/>
    </source>
</evidence>